<evidence type="ECO:0000313" key="2">
    <source>
        <dbReference type="EMBL" id="KHN86352.1"/>
    </source>
</evidence>
<sequence length="104" mass="11969">MHRRAPARHNATFAFTARRRPQIHNCRLLQPPIRIRTMRFGQQRRHTLVDASAAALSPSDARALRRRHSAKKAAPSKGRSALHRGRRHIGRYRATAVRVLRNGR</sequence>
<dbReference type="AlphaFoldDB" id="A0A0B2VYG8"/>
<accession>A0A0B2VYG8</accession>
<gene>
    <name evidence="2" type="ORF">Tcan_13984</name>
</gene>
<protein>
    <submittedName>
        <fullName evidence="2">Uncharacterized protein</fullName>
    </submittedName>
</protein>
<dbReference type="Proteomes" id="UP000031036">
    <property type="component" value="Unassembled WGS sequence"/>
</dbReference>
<name>A0A0B2VYG8_TOXCA</name>
<evidence type="ECO:0000256" key="1">
    <source>
        <dbReference type="SAM" id="MobiDB-lite"/>
    </source>
</evidence>
<dbReference type="EMBL" id="JPKZ01000631">
    <property type="protein sequence ID" value="KHN86352.1"/>
    <property type="molecule type" value="Genomic_DNA"/>
</dbReference>
<comment type="caution">
    <text evidence="2">The sequence shown here is derived from an EMBL/GenBank/DDBJ whole genome shotgun (WGS) entry which is preliminary data.</text>
</comment>
<evidence type="ECO:0000313" key="3">
    <source>
        <dbReference type="Proteomes" id="UP000031036"/>
    </source>
</evidence>
<proteinExistence type="predicted"/>
<feature type="compositionally biased region" description="Basic residues" evidence="1">
    <location>
        <begin position="80"/>
        <end position="90"/>
    </location>
</feature>
<keyword evidence="3" id="KW-1185">Reference proteome</keyword>
<reference evidence="2 3" key="1">
    <citation type="submission" date="2014-11" db="EMBL/GenBank/DDBJ databases">
        <title>Genetic blueprint of the zoonotic pathogen Toxocara canis.</title>
        <authorList>
            <person name="Zhu X.-Q."/>
            <person name="Korhonen P.K."/>
            <person name="Cai H."/>
            <person name="Young N.D."/>
            <person name="Nejsum P."/>
            <person name="von Samson-Himmelstjerna G."/>
            <person name="Boag P.R."/>
            <person name="Tan P."/>
            <person name="Li Q."/>
            <person name="Min J."/>
            <person name="Yang Y."/>
            <person name="Wang X."/>
            <person name="Fang X."/>
            <person name="Hall R.S."/>
            <person name="Hofmann A."/>
            <person name="Sternberg P.W."/>
            <person name="Jex A.R."/>
            <person name="Gasser R.B."/>
        </authorList>
    </citation>
    <scope>NUCLEOTIDE SEQUENCE [LARGE SCALE GENOMIC DNA]</scope>
    <source>
        <strain evidence="2">PN_DK_2014</strain>
    </source>
</reference>
<organism evidence="2 3">
    <name type="scientific">Toxocara canis</name>
    <name type="common">Canine roundworm</name>
    <dbReference type="NCBI Taxonomy" id="6265"/>
    <lineage>
        <taxon>Eukaryota</taxon>
        <taxon>Metazoa</taxon>
        <taxon>Ecdysozoa</taxon>
        <taxon>Nematoda</taxon>
        <taxon>Chromadorea</taxon>
        <taxon>Rhabditida</taxon>
        <taxon>Spirurina</taxon>
        <taxon>Ascaridomorpha</taxon>
        <taxon>Ascaridoidea</taxon>
        <taxon>Toxocaridae</taxon>
        <taxon>Toxocara</taxon>
    </lineage>
</organism>
<feature type="region of interest" description="Disordered" evidence="1">
    <location>
        <begin position="59"/>
        <end position="90"/>
    </location>
</feature>